<evidence type="ECO:0000313" key="7">
    <source>
        <dbReference type="EMBL" id="KMK14093.1"/>
    </source>
</evidence>
<accession>A0A0F0VZF8</accession>
<proteinExistence type="inferred from homology"/>
<dbReference type="SUPFAM" id="SSF46785">
    <property type="entry name" value="Winged helix' DNA-binding domain"/>
    <property type="match status" value="1"/>
</dbReference>
<name>A0A0F0VZF8_PLUGE</name>
<dbReference type="FunFam" id="1.10.10.10:FF:000001">
    <property type="entry name" value="LysR family transcriptional regulator"/>
    <property type="match status" value="1"/>
</dbReference>
<keyword evidence="2" id="KW-0805">Transcription regulation</keyword>
<dbReference type="SUPFAM" id="SSF53850">
    <property type="entry name" value="Periplasmic binding protein-like II"/>
    <property type="match status" value="1"/>
</dbReference>
<organism evidence="7 9">
    <name type="scientific">Pluralibacter gergoviae</name>
    <name type="common">Enterobacter gergoviae</name>
    <dbReference type="NCBI Taxonomy" id="61647"/>
    <lineage>
        <taxon>Bacteria</taxon>
        <taxon>Pseudomonadati</taxon>
        <taxon>Pseudomonadota</taxon>
        <taxon>Gammaproteobacteria</taxon>
        <taxon>Enterobacterales</taxon>
        <taxon>Enterobacteriaceae</taxon>
        <taxon>Pluralibacter</taxon>
    </lineage>
</organism>
<protein>
    <submittedName>
        <fullName evidence="7">LysR family transcriptional regulator</fullName>
    </submittedName>
</protein>
<dbReference type="Gene3D" id="1.10.10.10">
    <property type="entry name" value="Winged helix-like DNA-binding domain superfamily/Winged helix DNA-binding domain"/>
    <property type="match status" value="1"/>
</dbReference>
<dbReference type="AlphaFoldDB" id="A0A0F0VZF8"/>
<evidence type="ECO:0000313" key="8">
    <source>
        <dbReference type="EMBL" id="MDQ2308070.1"/>
    </source>
</evidence>
<comment type="caution">
    <text evidence="7">The sequence shown here is derived from an EMBL/GenBank/DDBJ whole genome shotgun (WGS) entry which is preliminary data.</text>
</comment>
<keyword evidence="4" id="KW-0804">Transcription</keyword>
<dbReference type="PANTHER" id="PTHR30126">
    <property type="entry name" value="HTH-TYPE TRANSCRIPTIONAL REGULATOR"/>
    <property type="match status" value="1"/>
</dbReference>
<dbReference type="InterPro" id="IPR036388">
    <property type="entry name" value="WH-like_DNA-bd_sf"/>
</dbReference>
<dbReference type="EMBL" id="ABLOKC030000005">
    <property type="protein sequence ID" value="EML1470559.1"/>
    <property type="molecule type" value="Genomic_DNA"/>
</dbReference>
<evidence type="ECO:0000259" key="5">
    <source>
        <dbReference type="PROSITE" id="PS50931"/>
    </source>
</evidence>
<dbReference type="PANTHER" id="PTHR30126:SF77">
    <property type="entry name" value="TRANSCRIPTIONAL REGULATORY PROTEIN"/>
    <property type="match status" value="1"/>
</dbReference>
<evidence type="ECO:0000256" key="4">
    <source>
        <dbReference type="ARBA" id="ARBA00023163"/>
    </source>
</evidence>
<dbReference type="GeneID" id="61383901"/>
<feature type="domain" description="HTH lysR-type" evidence="5">
    <location>
        <begin position="1"/>
        <end position="58"/>
    </location>
</feature>
<evidence type="ECO:0000256" key="1">
    <source>
        <dbReference type="ARBA" id="ARBA00009437"/>
    </source>
</evidence>
<comment type="similarity">
    <text evidence="1">Belongs to the LysR transcriptional regulatory family.</text>
</comment>
<dbReference type="eggNOG" id="COG0583">
    <property type="taxonomic scope" value="Bacteria"/>
</dbReference>
<dbReference type="InterPro" id="IPR000847">
    <property type="entry name" value="LysR_HTH_N"/>
</dbReference>
<reference evidence="6" key="3">
    <citation type="submission" date="2024-02" db="EMBL/GenBank/DDBJ databases">
        <authorList>
            <consortium name="Clinical and Environmental Microbiology Branch: Whole genome sequencing antimicrobial resistance pathogens in the healthcare setting"/>
        </authorList>
    </citation>
    <scope>NUCLEOTIDE SEQUENCE</scope>
    <source>
        <strain evidence="6">2021DK-00143</strain>
    </source>
</reference>
<dbReference type="Proteomes" id="UP001236270">
    <property type="component" value="Unassembled WGS sequence"/>
</dbReference>
<reference evidence="8" key="2">
    <citation type="submission" date="2023-08" db="EMBL/GenBank/DDBJ databases">
        <title>WGS of pathogenic bacterial species, Los Angeles County Public Health Laboratories.</title>
        <authorList>
            <person name="Garrigues J.M."/>
            <person name="Green N.M."/>
        </authorList>
    </citation>
    <scope>NUCLEOTIDE SEQUENCE</scope>
    <source>
        <strain evidence="8">LACPHL-BACT-2023-00068</strain>
    </source>
</reference>
<dbReference type="PRINTS" id="PR00039">
    <property type="entry name" value="HTHLYSR"/>
</dbReference>
<dbReference type="RefSeq" id="WP_045288079.1">
    <property type="nucleotide sequence ID" value="NZ_CACVCI010000001.1"/>
</dbReference>
<dbReference type="CDD" id="cd05466">
    <property type="entry name" value="PBP2_LTTR_substrate"/>
    <property type="match status" value="1"/>
</dbReference>
<dbReference type="Pfam" id="PF03466">
    <property type="entry name" value="LysR_substrate"/>
    <property type="match status" value="1"/>
</dbReference>
<dbReference type="STRING" id="61647.LG71_22390"/>
<dbReference type="OrthoDB" id="5289754at2"/>
<dbReference type="InterPro" id="IPR036390">
    <property type="entry name" value="WH_DNA-bd_sf"/>
</dbReference>
<keyword evidence="3" id="KW-0238">DNA-binding</keyword>
<dbReference type="Gene3D" id="3.40.190.290">
    <property type="match status" value="1"/>
</dbReference>
<evidence type="ECO:0000313" key="9">
    <source>
        <dbReference type="Proteomes" id="UP000036196"/>
    </source>
</evidence>
<dbReference type="Pfam" id="PF00126">
    <property type="entry name" value="HTH_1"/>
    <property type="match status" value="1"/>
</dbReference>
<evidence type="ECO:0000256" key="3">
    <source>
        <dbReference type="ARBA" id="ARBA00023125"/>
    </source>
</evidence>
<dbReference type="EMBL" id="LDZF01000008">
    <property type="protein sequence ID" value="KMK14093.1"/>
    <property type="molecule type" value="Genomic_DNA"/>
</dbReference>
<evidence type="ECO:0000256" key="2">
    <source>
        <dbReference type="ARBA" id="ARBA00023015"/>
    </source>
</evidence>
<sequence length="297" mass="33669">MTFKQLEALYWVVTLGGFQHAARKLHTTQSAISKRVQELESFLGIAVFDRNHRSVSLTEKGEELFIQAKKLLAMRLQVIEQVSSPEIFNREIVIGVTELTALTWLPRLIGLIQQHYPRVNIESDVDMSINLQEKLLADEIDLAIVPDAFHDPRFSRQPVGKVKNVWMCKPDLCAEAQPRRLYDLHKYRLLMDKSGPGIIYGRWFEEAGFTPPRKLISNSIVALLSLTVSGGGISYFPESCLEPLTRMGILQQLDIAPALPDITYVAMHKVQRHSELISSIIMLAQNCCDFKTILQRG</sequence>
<dbReference type="InterPro" id="IPR005119">
    <property type="entry name" value="LysR_subst-bd"/>
</dbReference>
<dbReference type="EMBL" id="JAVDNV010000002">
    <property type="protein sequence ID" value="MDQ2308070.1"/>
    <property type="molecule type" value="Genomic_DNA"/>
</dbReference>
<dbReference type="GO" id="GO:0000976">
    <property type="term" value="F:transcription cis-regulatory region binding"/>
    <property type="evidence" value="ECO:0007669"/>
    <property type="project" value="TreeGrafter"/>
</dbReference>
<keyword evidence="9" id="KW-1185">Reference proteome</keyword>
<dbReference type="PATRIC" id="fig|61647.13.peg.5172"/>
<evidence type="ECO:0000313" key="6">
    <source>
        <dbReference type="EMBL" id="EML1470559.1"/>
    </source>
</evidence>
<reference evidence="7 9" key="1">
    <citation type="submission" date="2015-05" db="EMBL/GenBank/DDBJ databases">
        <title>Genome sequences of Pluralibacter gergoviae.</title>
        <authorList>
            <person name="Greninger A.L."/>
            <person name="Miller S."/>
        </authorList>
    </citation>
    <scope>NUCLEOTIDE SEQUENCE [LARGE SCALE GENOMIC DNA]</scope>
    <source>
        <strain evidence="7 9">JS81F13</strain>
    </source>
</reference>
<dbReference type="PROSITE" id="PS50931">
    <property type="entry name" value="HTH_LYSR"/>
    <property type="match status" value="1"/>
</dbReference>
<dbReference type="GO" id="GO:0003700">
    <property type="term" value="F:DNA-binding transcription factor activity"/>
    <property type="evidence" value="ECO:0007669"/>
    <property type="project" value="InterPro"/>
</dbReference>
<gene>
    <name evidence="7" type="ORF">ABW06_09465</name>
    <name evidence="6" type="ORF">QEG54_001253</name>
    <name evidence="8" type="ORF">RBJ30_02990</name>
</gene>
<dbReference type="Proteomes" id="UP000036196">
    <property type="component" value="Unassembled WGS sequence"/>
</dbReference>